<gene>
    <name evidence="1" type="primary">LOC114341970</name>
</gene>
<accession>A0A6P7GFX0</accession>
<name>A0A6P7GFX0_DIAVI</name>
<dbReference type="AlphaFoldDB" id="A0A6P7GFX0"/>
<protein>
    <submittedName>
        <fullName evidence="1">Uncharacterized protein LOC114341970</fullName>
    </submittedName>
</protein>
<evidence type="ECO:0000313" key="1">
    <source>
        <dbReference type="RefSeq" id="XP_028148576.1"/>
    </source>
</evidence>
<dbReference type="RefSeq" id="XP_028148576.1">
    <property type="nucleotide sequence ID" value="XM_028292775.1"/>
</dbReference>
<proteinExistence type="predicted"/>
<sequence length="129" mass="15180">MTQRQAADIFKIPRSTIKNKLKNLFSSSPGHPKVFTQEEELAFASHIDKMCEFGFPIDELDLRYIVKSYVTRQGKTIQCFCNNLPGRDWTKSFLKRHPQLTVRFASNIKRNRAQIDRKIISDYFDHLKE</sequence>
<dbReference type="InParanoid" id="A0A6P7GFX0"/>
<organism evidence="1">
    <name type="scientific">Diabrotica virgifera virgifera</name>
    <name type="common">western corn rootworm</name>
    <dbReference type="NCBI Taxonomy" id="50390"/>
    <lineage>
        <taxon>Eukaryota</taxon>
        <taxon>Metazoa</taxon>
        <taxon>Ecdysozoa</taxon>
        <taxon>Arthropoda</taxon>
        <taxon>Hexapoda</taxon>
        <taxon>Insecta</taxon>
        <taxon>Pterygota</taxon>
        <taxon>Neoptera</taxon>
        <taxon>Endopterygota</taxon>
        <taxon>Coleoptera</taxon>
        <taxon>Polyphaga</taxon>
        <taxon>Cucujiformia</taxon>
        <taxon>Chrysomeloidea</taxon>
        <taxon>Chrysomelidae</taxon>
        <taxon>Galerucinae</taxon>
        <taxon>Diabroticina</taxon>
        <taxon>Diabroticites</taxon>
        <taxon>Diabrotica</taxon>
    </lineage>
</organism>
<reference evidence="1" key="1">
    <citation type="submission" date="2025-08" db="UniProtKB">
        <authorList>
            <consortium name="RefSeq"/>
        </authorList>
    </citation>
    <scope>IDENTIFICATION</scope>
    <source>
        <tissue evidence="1">Whole insect</tissue>
    </source>
</reference>